<dbReference type="PROSITE" id="PS51186">
    <property type="entry name" value="GNAT"/>
    <property type="match status" value="1"/>
</dbReference>
<name>A0ABU9XNT0_9SPHN</name>
<dbReference type="EMBL" id="JBDIMF010000001">
    <property type="protein sequence ID" value="MEN2785491.1"/>
    <property type="molecule type" value="Genomic_DNA"/>
</dbReference>
<feature type="domain" description="N-acetyltransferase" evidence="1">
    <location>
        <begin position="7"/>
        <end position="165"/>
    </location>
</feature>
<dbReference type="PANTHER" id="PTHR43792">
    <property type="entry name" value="GNAT FAMILY, PUTATIVE (AFU_ORTHOLOGUE AFUA_3G00765)-RELATED-RELATED"/>
    <property type="match status" value="1"/>
</dbReference>
<reference evidence="2 3" key="1">
    <citation type="submission" date="2024-05" db="EMBL/GenBank/DDBJ databases">
        <authorList>
            <person name="Liu Q."/>
            <person name="Xin Y.-H."/>
        </authorList>
    </citation>
    <scope>NUCLEOTIDE SEQUENCE [LARGE SCALE GENOMIC DNA]</scope>
    <source>
        <strain evidence="2 3">CGMCC 1.15349</strain>
    </source>
</reference>
<dbReference type="Proteomes" id="UP001404104">
    <property type="component" value="Unassembled WGS sequence"/>
</dbReference>
<dbReference type="InterPro" id="IPR000182">
    <property type="entry name" value="GNAT_dom"/>
</dbReference>
<proteinExistence type="predicted"/>
<comment type="caution">
    <text evidence="2">The sequence shown here is derived from an EMBL/GenBank/DDBJ whole genome shotgun (WGS) entry which is preliminary data.</text>
</comment>
<dbReference type="PANTHER" id="PTHR43792:SF1">
    <property type="entry name" value="N-ACETYLTRANSFERASE DOMAIN-CONTAINING PROTEIN"/>
    <property type="match status" value="1"/>
</dbReference>
<dbReference type="Gene3D" id="3.40.630.30">
    <property type="match status" value="1"/>
</dbReference>
<evidence type="ECO:0000313" key="3">
    <source>
        <dbReference type="Proteomes" id="UP001404104"/>
    </source>
</evidence>
<dbReference type="Pfam" id="PF13302">
    <property type="entry name" value="Acetyltransf_3"/>
    <property type="match status" value="1"/>
</dbReference>
<sequence>MIETERLVLRLPTPSDRVALHAMWANPRVMADLGALKTPEESDATIARHDGYRHEGLGFRVVEQRSDRAVIGFCGLKRGANDTPIEGEIEAGWMLATPYWRLGYAREAMLASLAWGWANTAAARIVAIAAARNVKSQGLMTRLGMTRLPEGDFEHPAFAEGDPLRASVTYAIARP</sequence>
<keyword evidence="3" id="KW-1185">Reference proteome</keyword>
<dbReference type="InterPro" id="IPR016181">
    <property type="entry name" value="Acyl_CoA_acyltransferase"/>
</dbReference>
<evidence type="ECO:0000313" key="2">
    <source>
        <dbReference type="EMBL" id="MEN2785491.1"/>
    </source>
</evidence>
<organism evidence="2 3">
    <name type="scientific">Sphingomonas qilianensis</name>
    <dbReference type="NCBI Taxonomy" id="1736690"/>
    <lineage>
        <taxon>Bacteria</taxon>
        <taxon>Pseudomonadati</taxon>
        <taxon>Pseudomonadota</taxon>
        <taxon>Alphaproteobacteria</taxon>
        <taxon>Sphingomonadales</taxon>
        <taxon>Sphingomonadaceae</taxon>
        <taxon>Sphingomonas</taxon>
    </lineage>
</organism>
<dbReference type="InterPro" id="IPR051531">
    <property type="entry name" value="N-acetyltransferase"/>
</dbReference>
<accession>A0ABU9XNT0</accession>
<dbReference type="RefSeq" id="WP_345862996.1">
    <property type="nucleotide sequence ID" value="NZ_JBDIMF010000001.1"/>
</dbReference>
<evidence type="ECO:0000259" key="1">
    <source>
        <dbReference type="PROSITE" id="PS51186"/>
    </source>
</evidence>
<gene>
    <name evidence="2" type="ORF">ABC969_03535</name>
</gene>
<dbReference type="SUPFAM" id="SSF55729">
    <property type="entry name" value="Acyl-CoA N-acyltransferases (Nat)"/>
    <property type="match status" value="1"/>
</dbReference>
<protein>
    <submittedName>
        <fullName evidence="2">GNAT family N-acetyltransferase</fullName>
    </submittedName>
</protein>